<keyword evidence="2" id="KW-0418">Kinase</keyword>
<dbReference type="PROSITE" id="PS00108">
    <property type="entry name" value="PROTEIN_KINASE_ST"/>
    <property type="match status" value="1"/>
</dbReference>
<dbReference type="Pfam" id="PF00069">
    <property type="entry name" value="Pkinase"/>
    <property type="match status" value="1"/>
</dbReference>
<evidence type="ECO:0000313" key="2">
    <source>
        <dbReference type="EMBL" id="OCB90305.1"/>
    </source>
</evidence>
<evidence type="ECO:0000313" key="3">
    <source>
        <dbReference type="Proteomes" id="UP000757232"/>
    </source>
</evidence>
<organism evidence="2 3">
    <name type="scientific">Sanghuangporus baumii</name>
    <name type="common">Phellinus baumii</name>
    <dbReference type="NCBI Taxonomy" id="108892"/>
    <lineage>
        <taxon>Eukaryota</taxon>
        <taxon>Fungi</taxon>
        <taxon>Dikarya</taxon>
        <taxon>Basidiomycota</taxon>
        <taxon>Agaricomycotina</taxon>
        <taxon>Agaricomycetes</taxon>
        <taxon>Hymenochaetales</taxon>
        <taxon>Hymenochaetaceae</taxon>
        <taxon>Sanghuangporus</taxon>
    </lineage>
</organism>
<dbReference type="InterPro" id="IPR011009">
    <property type="entry name" value="Kinase-like_dom_sf"/>
</dbReference>
<comment type="caution">
    <text evidence="2">The sequence shown here is derived from an EMBL/GenBank/DDBJ whole genome shotgun (WGS) entry which is preliminary data.</text>
</comment>
<dbReference type="InterPro" id="IPR008271">
    <property type="entry name" value="Ser/Thr_kinase_AS"/>
</dbReference>
<dbReference type="InterPro" id="IPR051681">
    <property type="entry name" value="Ser/Thr_Kinases-Pseudokinases"/>
</dbReference>
<dbReference type="PANTHER" id="PTHR44329">
    <property type="entry name" value="SERINE/THREONINE-PROTEIN KINASE TNNI3K-RELATED"/>
    <property type="match status" value="1"/>
</dbReference>
<dbReference type="OrthoDB" id="4062651at2759"/>
<dbReference type="AlphaFoldDB" id="A0A9Q5I2L2"/>
<dbReference type="SMART" id="SM00220">
    <property type="entry name" value="S_TKc"/>
    <property type="match status" value="1"/>
</dbReference>
<sequence>MKSASGLDEAEYRCKRLLWKIVDRQSRGLLGPSIIEENDNISLPVHFDSELRDTQSMLVEDSLAQVEKRIKQLRNHPSHDIIKRLDLCTIFGENDSRSLAGAKNYFKVNDHLEKVSQLSLPIRQEIDGLESYLDEIVERRSQYRYTYMCAYYANFLREDDNINSITRPPHGNAKAECRAIYPHYSLQTIYGQSQDLYVLSKRIVSNLEYLHKPRSELEPDVYIPENMVQLLLDVANKFEKSLQYCCKYPHPIIGASGLVQNAALSIQHVLKYCSGNPVDDQYAEDERDFQRWVSYWEESLKFLMDYGDPNFIKCSNTRRFGGSSGSKFFHDRAKIFCHNEDPEDPKNFCERENVTFANIGSRIAGAYPGKLLFDGLPVNRDCTTWRGSCGEVYEVTLPACRGFVVPVDTFGKKKIRTFFCEKVAVKKILLSPSLSEVRACARILRELETRVVLRHESILPLIGLWSNFDDSDLNYPLLVSPWMNGGDLHHFIKGHSKTSILSRLIFLRDVASALAYMHEYHNVEFVHGDLKGENVLVHEGRAYLHDFGMTRISVEDEGLRTLEPSGSWRWQAPELLDLFRDKLPCEIHPTPQSDMYAYGSLFLEVMTGVYPWDIPGAFNYRIQNRSKIQKRPDIIRDDRHWSLMKHCWMEEPTLRITAQRALVVLKQLVTEEEQKDGQSVDSVDFKDKYLY</sequence>
<keyword evidence="2" id="KW-0808">Transferase</keyword>
<proteinExistence type="predicted"/>
<dbReference type="Proteomes" id="UP000757232">
    <property type="component" value="Unassembled WGS sequence"/>
</dbReference>
<keyword evidence="3" id="KW-1185">Reference proteome</keyword>
<dbReference type="GO" id="GO:0004674">
    <property type="term" value="F:protein serine/threonine kinase activity"/>
    <property type="evidence" value="ECO:0007669"/>
    <property type="project" value="TreeGrafter"/>
</dbReference>
<reference evidence="2" key="1">
    <citation type="submission" date="2016-06" db="EMBL/GenBank/DDBJ databases">
        <title>Draft Genome sequence of the fungus Inonotus baumii.</title>
        <authorList>
            <person name="Zhu H."/>
            <person name="Lin W."/>
        </authorList>
    </citation>
    <scope>NUCLEOTIDE SEQUENCE</scope>
    <source>
        <strain evidence="2">821</strain>
    </source>
</reference>
<name>A0A9Q5I2L2_SANBA</name>
<protein>
    <submittedName>
        <fullName evidence="2">Kinase-like protein</fullName>
    </submittedName>
</protein>
<dbReference type="SUPFAM" id="SSF56112">
    <property type="entry name" value="Protein kinase-like (PK-like)"/>
    <property type="match status" value="1"/>
</dbReference>
<dbReference type="PROSITE" id="PS50011">
    <property type="entry name" value="PROTEIN_KINASE_DOM"/>
    <property type="match status" value="1"/>
</dbReference>
<accession>A0A9Q5I2L2</accession>
<feature type="domain" description="Protein kinase" evidence="1">
    <location>
        <begin position="378"/>
        <end position="669"/>
    </location>
</feature>
<evidence type="ECO:0000259" key="1">
    <source>
        <dbReference type="PROSITE" id="PS50011"/>
    </source>
</evidence>
<dbReference type="GO" id="GO:0005524">
    <property type="term" value="F:ATP binding"/>
    <property type="evidence" value="ECO:0007669"/>
    <property type="project" value="InterPro"/>
</dbReference>
<gene>
    <name evidence="2" type="ORF">A7U60_g2479</name>
</gene>
<dbReference type="InterPro" id="IPR000719">
    <property type="entry name" value="Prot_kinase_dom"/>
</dbReference>
<dbReference type="Gene3D" id="1.10.510.10">
    <property type="entry name" value="Transferase(Phosphotransferase) domain 1"/>
    <property type="match status" value="1"/>
</dbReference>
<dbReference type="PANTHER" id="PTHR44329:SF214">
    <property type="entry name" value="PROTEIN KINASE DOMAIN-CONTAINING PROTEIN"/>
    <property type="match status" value="1"/>
</dbReference>
<dbReference type="EMBL" id="LNZH02000136">
    <property type="protein sequence ID" value="OCB90305.1"/>
    <property type="molecule type" value="Genomic_DNA"/>
</dbReference>